<feature type="domain" description="Serpin" evidence="3">
    <location>
        <begin position="36"/>
        <end position="380"/>
    </location>
</feature>
<evidence type="ECO:0000313" key="5">
    <source>
        <dbReference type="Proteomes" id="UP000324632"/>
    </source>
</evidence>
<dbReference type="InterPro" id="IPR033835">
    <property type="entry name" value="PZI_serpin_dom"/>
</dbReference>
<comment type="caution">
    <text evidence="4">The sequence shown here is derived from an EMBL/GenBank/DDBJ whole genome shotgun (WGS) entry which is preliminary data.</text>
</comment>
<dbReference type="Gene3D" id="3.30.497.10">
    <property type="entry name" value="Antithrombin, subunit I, domain 2"/>
    <property type="match status" value="1"/>
</dbReference>
<dbReference type="SMART" id="SM00093">
    <property type="entry name" value="SERPIN"/>
    <property type="match status" value="1"/>
</dbReference>
<dbReference type="GO" id="GO:0005615">
    <property type="term" value="C:extracellular space"/>
    <property type="evidence" value="ECO:0007669"/>
    <property type="project" value="InterPro"/>
</dbReference>
<dbReference type="AlphaFoldDB" id="A0A5A9NHP7"/>
<dbReference type="CDD" id="cd02055">
    <property type="entry name" value="serpinA10_PZI"/>
    <property type="match status" value="1"/>
</dbReference>
<feature type="chain" id="PRO_5022812564" evidence="2">
    <location>
        <begin position="20"/>
        <end position="383"/>
    </location>
</feature>
<dbReference type="PANTHER" id="PTHR11461">
    <property type="entry name" value="SERINE PROTEASE INHIBITOR, SERPIN"/>
    <property type="match status" value="1"/>
</dbReference>
<evidence type="ECO:0000313" key="4">
    <source>
        <dbReference type="EMBL" id="KAA0708606.1"/>
    </source>
</evidence>
<dbReference type="Gene3D" id="2.30.39.10">
    <property type="entry name" value="Alpha-1-antitrypsin, domain 1"/>
    <property type="match status" value="1"/>
</dbReference>
<evidence type="ECO:0000259" key="3">
    <source>
        <dbReference type="SMART" id="SM00093"/>
    </source>
</evidence>
<gene>
    <name evidence="4" type="ORF">E1301_Tti008140</name>
</gene>
<dbReference type="InterPro" id="IPR023796">
    <property type="entry name" value="Serpin_dom"/>
</dbReference>
<evidence type="ECO:0000256" key="2">
    <source>
        <dbReference type="SAM" id="SignalP"/>
    </source>
</evidence>
<dbReference type="GO" id="GO:0007596">
    <property type="term" value="P:blood coagulation"/>
    <property type="evidence" value="ECO:0007669"/>
    <property type="project" value="InterPro"/>
</dbReference>
<proteinExistence type="inferred from homology"/>
<protein>
    <submittedName>
        <fullName evidence="4">Alpha-1-antitrypsin Alpha-1 protease inhibitor</fullName>
    </submittedName>
</protein>
<dbReference type="SUPFAM" id="SSF56574">
    <property type="entry name" value="Serpins"/>
    <property type="match status" value="1"/>
</dbReference>
<name>A0A5A9NHP7_9TELE</name>
<reference evidence="4 5" key="1">
    <citation type="journal article" date="2019" name="Mol. Ecol. Resour.">
        <title>Chromosome-level genome assembly of Triplophysa tibetana, a fish adapted to the harsh high-altitude environment of the Tibetan Plateau.</title>
        <authorList>
            <person name="Yang X."/>
            <person name="Liu H."/>
            <person name="Ma Z."/>
            <person name="Zou Y."/>
            <person name="Zou M."/>
            <person name="Mao Y."/>
            <person name="Li X."/>
            <person name="Wang H."/>
            <person name="Chen T."/>
            <person name="Wang W."/>
            <person name="Yang R."/>
        </authorList>
    </citation>
    <scope>NUCLEOTIDE SEQUENCE [LARGE SCALE GENOMIC DNA]</scope>
    <source>
        <strain evidence="4">TTIB1903HZAU</strain>
        <tissue evidence="4">Muscle</tissue>
    </source>
</reference>
<dbReference type="Pfam" id="PF00079">
    <property type="entry name" value="Serpin"/>
    <property type="match status" value="1"/>
</dbReference>
<feature type="signal peptide" evidence="2">
    <location>
        <begin position="1"/>
        <end position="19"/>
    </location>
</feature>
<evidence type="ECO:0000256" key="1">
    <source>
        <dbReference type="RuleBase" id="RU000411"/>
    </source>
</evidence>
<keyword evidence="5" id="KW-1185">Reference proteome</keyword>
<keyword evidence="2" id="KW-0732">Signal</keyword>
<dbReference type="PROSITE" id="PS00284">
    <property type="entry name" value="SERPIN"/>
    <property type="match status" value="1"/>
</dbReference>
<sequence length="383" mass="41830">MGIISLLISSSLLAVCVLGQTTDIEEIAAKNADFATRLYSTVSSSSDDNVVVSTFGATLALATLAVGAGGTSSTELLQGIGVASVEKDRETLLQQLRQTTAQIQATGLFTSQQVEADASFSTSVKQFYDANVQNLNYGNGVMAKGSINDYVRGRTGGKISDMVESVDSQTMAMLISAAYFTGQWQQPFNASNTQEERFYVNKYTIVQVPMMFRSDKYYLAYDPTLEVGILKLPCEDGMAMLVLLPNEDVDYTHIEESITGHVFRGWVAKLKKTKLEVQLPRFSLQQSNSLKMSLASLGIKEVFESSADLSGISRAEGLKLSEVLQKVAFDVDETGGSSGYASNNFFTTLPPRLTFNRPFIFIVYHEATKCILYIGRVVDPTKN</sequence>
<dbReference type="Proteomes" id="UP000324632">
    <property type="component" value="Chromosome 18"/>
</dbReference>
<dbReference type="PANTHER" id="PTHR11461:SF191">
    <property type="entry name" value="PROTEIN Z-DEPENDENT PROTEASE INHIBITOR"/>
    <property type="match status" value="1"/>
</dbReference>
<dbReference type="GO" id="GO:0004867">
    <property type="term" value="F:serine-type endopeptidase inhibitor activity"/>
    <property type="evidence" value="ECO:0007669"/>
    <property type="project" value="InterPro"/>
</dbReference>
<dbReference type="InterPro" id="IPR000215">
    <property type="entry name" value="Serpin_fam"/>
</dbReference>
<organism evidence="4 5">
    <name type="scientific">Triplophysa tibetana</name>
    <dbReference type="NCBI Taxonomy" id="1572043"/>
    <lineage>
        <taxon>Eukaryota</taxon>
        <taxon>Metazoa</taxon>
        <taxon>Chordata</taxon>
        <taxon>Craniata</taxon>
        <taxon>Vertebrata</taxon>
        <taxon>Euteleostomi</taxon>
        <taxon>Actinopterygii</taxon>
        <taxon>Neopterygii</taxon>
        <taxon>Teleostei</taxon>
        <taxon>Ostariophysi</taxon>
        <taxon>Cypriniformes</taxon>
        <taxon>Nemacheilidae</taxon>
        <taxon>Triplophysa</taxon>
    </lineage>
</organism>
<dbReference type="EMBL" id="SOYY01000018">
    <property type="protein sequence ID" value="KAA0708606.1"/>
    <property type="molecule type" value="Genomic_DNA"/>
</dbReference>
<dbReference type="InterPro" id="IPR042185">
    <property type="entry name" value="Serpin_sf_2"/>
</dbReference>
<comment type="similarity">
    <text evidence="1">Belongs to the serpin family.</text>
</comment>
<dbReference type="InterPro" id="IPR023795">
    <property type="entry name" value="Serpin_CS"/>
</dbReference>
<dbReference type="InterPro" id="IPR036186">
    <property type="entry name" value="Serpin_sf"/>
</dbReference>
<accession>A0A5A9NHP7</accession>
<dbReference type="InterPro" id="IPR042178">
    <property type="entry name" value="Serpin_sf_1"/>
</dbReference>